<dbReference type="EMBL" id="UZAJ01009197">
    <property type="protein sequence ID" value="VDO54839.1"/>
    <property type="molecule type" value="Genomic_DNA"/>
</dbReference>
<dbReference type="WBParaSite" id="OFLC_0000826001-mRNA-1">
    <property type="protein sequence ID" value="OFLC_0000826001-mRNA-1"/>
    <property type="gene ID" value="OFLC_0000826001"/>
</dbReference>
<gene>
    <name evidence="1" type="ORF">OFLC_LOCUS8261</name>
</gene>
<organism evidence="3">
    <name type="scientific">Onchocerca flexuosa</name>
    <dbReference type="NCBI Taxonomy" id="387005"/>
    <lineage>
        <taxon>Eukaryota</taxon>
        <taxon>Metazoa</taxon>
        <taxon>Ecdysozoa</taxon>
        <taxon>Nematoda</taxon>
        <taxon>Chromadorea</taxon>
        <taxon>Rhabditida</taxon>
        <taxon>Spirurina</taxon>
        <taxon>Spiruromorpha</taxon>
        <taxon>Filarioidea</taxon>
        <taxon>Onchocercidae</taxon>
        <taxon>Onchocerca</taxon>
    </lineage>
</organism>
<protein>
    <submittedName>
        <fullName evidence="1 3">Uncharacterized protein</fullName>
    </submittedName>
</protein>
<proteinExistence type="predicted"/>
<sequence>MGLGAVSDIYDMGTMGKGEAGDVEISVEQKFGSIILWFLCFI</sequence>
<dbReference type="AlphaFoldDB" id="A0A183HL99"/>
<accession>A0A183HL99</accession>
<evidence type="ECO:0000313" key="1">
    <source>
        <dbReference type="EMBL" id="VDO54839.1"/>
    </source>
</evidence>
<dbReference type="Proteomes" id="UP000267606">
    <property type="component" value="Unassembled WGS sequence"/>
</dbReference>
<reference evidence="3" key="1">
    <citation type="submission" date="2016-06" db="UniProtKB">
        <authorList>
            <consortium name="WormBaseParasite"/>
        </authorList>
    </citation>
    <scope>IDENTIFICATION</scope>
</reference>
<evidence type="ECO:0000313" key="2">
    <source>
        <dbReference type="Proteomes" id="UP000267606"/>
    </source>
</evidence>
<reference evidence="1 2" key="2">
    <citation type="submission" date="2018-11" db="EMBL/GenBank/DDBJ databases">
        <authorList>
            <consortium name="Pathogen Informatics"/>
        </authorList>
    </citation>
    <scope>NUCLEOTIDE SEQUENCE [LARGE SCALE GENOMIC DNA]</scope>
</reference>
<evidence type="ECO:0000313" key="3">
    <source>
        <dbReference type="WBParaSite" id="OFLC_0000826001-mRNA-1"/>
    </source>
</evidence>
<keyword evidence="2" id="KW-1185">Reference proteome</keyword>
<name>A0A183HL99_9BILA</name>